<proteinExistence type="predicted"/>
<comment type="caution">
    <text evidence="1">The sequence shown here is derived from an EMBL/GenBank/DDBJ whole genome shotgun (WGS) entry which is preliminary data.</text>
</comment>
<feature type="non-terminal residue" evidence="1">
    <location>
        <position position="241"/>
    </location>
</feature>
<name>A0ACA9MQ39_9GLOM</name>
<keyword evidence="2" id="KW-1185">Reference proteome</keyword>
<gene>
    <name evidence="1" type="ORF">SCALOS_LOCUS7133</name>
</gene>
<organism evidence="1 2">
    <name type="scientific">Scutellospora calospora</name>
    <dbReference type="NCBI Taxonomy" id="85575"/>
    <lineage>
        <taxon>Eukaryota</taxon>
        <taxon>Fungi</taxon>
        <taxon>Fungi incertae sedis</taxon>
        <taxon>Mucoromycota</taxon>
        <taxon>Glomeromycotina</taxon>
        <taxon>Glomeromycetes</taxon>
        <taxon>Diversisporales</taxon>
        <taxon>Gigasporaceae</taxon>
        <taxon>Scutellospora</taxon>
    </lineage>
</organism>
<protein>
    <submittedName>
        <fullName evidence="1">806_t:CDS:1</fullName>
    </submittedName>
</protein>
<evidence type="ECO:0000313" key="2">
    <source>
        <dbReference type="Proteomes" id="UP000789860"/>
    </source>
</evidence>
<sequence>DSYYDLWDNVFLDHQARINVNANHPRAPAFLSEHQDQLSSNLISFPPWQPSFPLISLSHQFQTEILYMFPCVSRDINLEYDLCRAFPYLSLTEHPNKEGYIAVCTSCISIAKRHNAPILAPIPDALANIPIFYRCWLSPIRLNCSLGCAESANCFTHYRHLTGTFGLSKNLRALQIYTRMLGAILDSAPNDNWFHLSLLDAANWLKVNNRFFMQFDQMFSSITFTRPPNVFPTAQIINEEN</sequence>
<dbReference type="EMBL" id="CAJVPM010015294">
    <property type="protein sequence ID" value="CAG8606879.1"/>
    <property type="molecule type" value="Genomic_DNA"/>
</dbReference>
<feature type="non-terminal residue" evidence="1">
    <location>
        <position position="1"/>
    </location>
</feature>
<accession>A0ACA9MQ39</accession>
<reference evidence="1" key="1">
    <citation type="submission" date="2021-06" db="EMBL/GenBank/DDBJ databases">
        <authorList>
            <person name="Kallberg Y."/>
            <person name="Tangrot J."/>
            <person name="Rosling A."/>
        </authorList>
    </citation>
    <scope>NUCLEOTIDE SEQUENCE</scope>
    <source>
        <strain evidence="1">AU212A</strain>
    </source>
</reference>
<dbReference type="Proteomes" id="UP000789860">
    <property type="component" value="Unassembled WGS sequence"/>
</dbReference>
<evidence type="ECO:0000313" key="1">
    <source>
        <dbReference type="EMBL" id="CAG8606879.1"/>
    </source>
</evidence>